<accession>A0A5C8GFP7</accession>
<dbReference type="AlphaFoldDB" id="A0A5C8GFP7"/>
<dbReference type="RefSeq" id="WP_147785727.1">
    <property type="nucleotide sequence ID" value="NZ_SDIK01000066.1"/>
</dbReference>
<evidence type="ECO:0000313" key="3">
    <source>
        <dbReference type="Proteomes" id="UP000321612"/>
    </source>
</evidence>
<dbReference type="Proteomes" id="UP000321612">
    <property type="component" value="Unassembled WGS sequence"/>
</dbReference>
<evidence type="ECO:0000313" key="2">
    <source>
        <dbReference type="EMBL" id="TXJ60118.1"/>
    </source>
</evidence>
<protein>
    <submittedName>
        <fullName evidence="2">Uncharacterized protein</fullName>
    </submittedName>
</protein>
<organism evidence="2 3">
    <name type="scientific">Prevotella brunnea</name>
    <dbReference type="NCBI Taxonomy" id="2508867"/>
    <lineage>
        <taxon>Bacteria</taxon>
        <taxon>Pseudomonadati</taxon>
        <taxon>Bacteroidota</taxon>
        <taxon>Bacteroidia</taxon>
        <taxon>Bacteroidales</taxon>
        <taxon>Prevotellaceae</taxon>
        <taxon>Prevotella</taxon>
    </lineage>
</organism>
<gene>
    <name evidence="2" type="ORF">ETF27_08805</name>
</gene>
<evidence type="ECO:0000256" key="1">
    <source>
        <dbReference type="SAM" id="MobiDB-lite"/>
    </source>
</evidence>
<comment type="caution">
    <text evidence="2">The sequence shown here is derived from an EMBL/GenBank/DDBJ whole genome shotgun (WGS) entry which is preliminary data.</text>
</comment>
<sequence length="62" mass="7101">MCRKKDNPHIHRQTLGLMRICGLSFSHAASADDRPLPCKGESSARFHLRQEERQKEENGKTP</sequence>
<name>A0A5C8GFP7_9BACT</name>
<dbReference type="EMBL" id="SDIK01000066">
    <property type="protein sequence ID" value="TXJ60118.1"/>
    <property type="molecule type" value="Genomic_DNA"/>
</dbReference>
<keyword evidence="3" id="KW-1185">Reference proteome</keyword>
<proteinExistence type="predicted"/>
<feature type="compositionally biased region" description="Basic and acidic residues" evidence="1">
    <location>
        <begin position="30"/>
        <end position="62"/>
    </location>
</feature>
<feature type="region of interest" description="Disordered" evidence="1">
    <location>
        <begin position="29"/>
        <end position="62"/>
    </location>
</feature>
<reference evidence="3" key="1">
    <citation type="submission" date="2019-05" db="EMBL/GenBank/DDBJ databases">
        <title>Prevotella brunnea sp. nov., isolated from a wound of a patient.</title>
        <authorList>
            <person name="Buhl M."/>
        </authorList>
    </citation>
    <scope>NUCLEOTIDE SEQUENCE [LARGE SCALE GENOMIC DNA]</scope>
    <source>
        <strain evidence="3">A2672</strain>
    </source>
</reference>